<protein>
    <submittedName>
        <fullName evidence="1">Uncharacterized protein</fullName>
    </submittedName>
</protein>
<dbReference type="Gene3D" id="1.10.287.2170">
    <property type="match status" value="1"/>
</dbReference>
<accession>A0A510KNN8</accession>
<dbReference type="RefSeq" id="WP_146997439.1">
    <property type="nucleotide sequence ID" value="NZ_AP019840.1"/>
</dbReference>
<dbReference type="AlphaFoldDB" id="A0A510KNN8"/>
<proteinExistence type="predicted"/>
<gene>
    <name evidence="1" type="ORF">JMUB3935_2283</name>
</gene>
<evidence type="ECO:0000313" key="1">
    <source>
        <dbReference type="EMBL" id="BBM53296.1"/>
    </source>
</evidence>
<reference evidence="1 2" key="1">
    <citation type="submission" date="2019-07" db="EMBL/GenBank/DDBJ databases">
        <title>Complete Genome Sequence of Leptotrichia trevisanii Strain JMUB3935.</title>
        <authorList>
            <person name="Watanabe S."/>
            <person name="Cui L."/>
        </authorList>
    </citation>
    <scope>NUCLEOTIDE SEQUENCE [LARGE SCALE GENOMIC DNA]</scope>
    <source>
        <strain evidence="1 2">JMUB3935</strain>
    </source>
</reference>
<evidence type="ECO:0000313" key="2">
    <source>
        <dbReference type="Proteomes" id="UP000321378"/>
    </source>
</evidence>
<name>A0A510KNN8_9FUSO</name>
<dbReference type="EMBL" id="AP019840">
    <property type="protein sequence ID" value="BBM53296.1"/>
    <property type="molecule type" value="Genomic_DNA"/>
</dbReference>
<dbReference type="Proteomes" id="UP000321378">
    <property type="component" value="Chromosome"/>
</dbReference>
<organism evidence="1 2">
    <name type="scientific">Leptotrichia trevisanii</name>
    <dbReference type="NCBI Taxonomy" id="109328"/>
    <lineage>
        <taxon>Bacteria</taxon>
        <taxon>Fusobacteriati</taxon>
        <taxon>Fusobacteriota</taxon>
        <taxon>Fusobacteriia</taxon>
        <taxon>Fusobacteriales</taxon>
        <taxon>Leptotrichiaceae</taxon>
        <taxon>Leptotrichia</taxon>
    </lineage>
</organism>
<sequence>MKYIDCRNSTFFEKFETKVEIISDGIKGRLIQEELAEDIISIIHSFSEKLYGMRNKKRVNKKGLSQND</sequence>